<feature type="transmembrane region" description="Helical" evidence="1">
    <location>
        <begin position="12"/>
        <end position="31"/>
    </location>
</feature>
<organism evidence="3 4">
    <name type="scientific">Ruminococcus bromii</name>
    <dbReference type="NCBI Taxonomy" id="40518"/>
    <lineage>
        <taxon>Bacteria</taxon>
        <taxon>Bacillati</taxon>
        <taxon>Bacillota</taxon>
        <taxon>Clostridia</taxon>
        <taxon>Eubacteriales</taxon>
        <taxon>Oscillospiraceae</taxon>
        <taxon>Ruminococcus</taxon>
    </lineage>
</organism>
<dbReference type="InterPro" id="IPR036890">
    <property type="entry name" value="HATPase_C_sf"/>
</dbReference>
<feature type="transmembrane region" description="Helical" evidence="1">
    <location>
        <begin position="193"/>
        <end position="219"/>
    </location>
</feature>
<sequence>MKTKKLKYLPAIAALAITLAIIGFVVTALLFSPNKPDTLADTPTENIWSYEILKDGKVSSVYPVFEDKLTATVNDTDFSALCMKITLPEITDDKFLNFSPSGVATEVFIENYLAYSNIDLTGDDIKRNKDGFLEIPDNYLFTGPSYYTTASIPISPDFSGNEMRIYTYYTDENPYYFTKYPSLADMFQKSTDAVVGSVGAVILSTLSFIAAIALCLIFFVRTKNGHKNYKILLMILFLILFALRCVCYSSSQLQMSSKVLSSFDFSILSRIYVIPIVFFVAFMFTNWRKFILLVSSFILLGTYCICYGFFSESIEFINFTEVSLSLYFLITVIMLVLDFIFDGQKYKKYKSSKYILLFIICIFCGYTLAACTSDSDFLSYGNNILGSIFEFGEFAPLNTMFCTVTAIISVLIIIKEFIDDYTEYKKRIFIVNERARYALQSYQMLKNGEKETKAARHEMNHHMVAISAMLDNNDTQRAKEYIEKVTDKLSKLPKIKYCDNILINSITGIYAEIANDNCIKFECSANVPEQISIADEDLCVFLENMFDNAIEACLKTDTEHRFIKTDIKANKNFLFISCSNCCFENLVFDKNHFPISGKSDKNNHGYGIIAMNSISEKYNSILIIDCTDNVFTVKTNMSIISSEGE</sequence>
<feature type="transmembrane region" description="Helical" evidence="1">
    <location>
        <begin position="322"/>
        <end position="342"/>
    </location>
</feature>
<evidence type="ECO:0000313" key="3">
    <source>
        <dbReference type="EMBL" id="PKD30557.1"/>
    </source>
</evidence>
<evidence type="ECO:0000256" key="1">
    <source>
        <dbReference type="SAM" id="Phobius"/>
    </source>
</evidence>
<feature type="transmembrane region" description="Helical" evidence="1">
    <location>
        <begin position="354"/>
        <end position="375"/>
    </location>
</feature>
<dbReference type="Pfam" id="PF14501">
    <property type="entry name" value="HATPase_c_5"/>
    <property type="match status" value="1"/>
</dbReference>
<feature type="transmembrane region" description="Helical" evidence="1">
    <location>
        <begin position="231"/>
        <end position="251"/>
    </location>
</feature>
<name>A0A2N0UUB2_9FIRM</name>
<evidence type="ECO:0000313" key="4">
    <source>
        <dbReference type="Proteomes" id="UP000233425"/>
    </source>
</evidence>
<dbReference type="AlphaFoldDB" id="A0A2N0UUB2"/>
<accession>A0A2N0UUB2</accession>
<dbReference type="GO" id="GO:0042802">
    <property type="term" value="F:identical protein binding"/>
    <property type="evidence" value="ECO:0007669"/>
    <property type="project" value="TreeGrafter"/>
</dbReference>
<dbReference type="InterPro" id="IPR032834">
    <property type="entry name" value="NatK-like_C"/>
</dbReference>
<feature type="domain" description="Sensor histidine kinase NatK-like C-terminal" evidence="2">
    <location>
        <begin position="537"/>
        <end position="635"/>
    </location>
</feature>
<feature type="transmembrane region" description="Helical" evidence="1">
    <location>
        <begin position="290"/>
        <end position="310"/>
    </location>
</feature>
<keyword evidence="1" id="KW-1133">Transmembrane helix</keyword>
<proteinExistence type="predicted"/>
<protein>
    <recommendedName>
        <fullName evidence="2">Sensor histidine kinase NatK-like C-terminal domain-containing protein</fullName>
    </recommendedName>
</protein>
<dbReference type="PANTHER" id="PTHR40448">
    <property type="entry name" value="TWO-COMPONENT SENSOR HISTIDINE KINASE"/>
    <property type="match status" value="1"/>
</dbReference>
<comment type="caution">
    <text evidence="3">The sequence shown here is derived from an EMBL/GenBank/DDBJ whole genome shotgun (WGS) entry which is preliminary data.</text>
</comment>
<dbReference type="Gene3D" id="3.30.565.10">
    <property type="entry name" value="Histidine kinase-like ATPase, C-terminal domain"/>
    <property type="match status" value="1"/>
</dbReference>
<dbReference type="PANTHER" id="PTHR40448:SF1">
    <property type="entry name" value="TWO-COMPONENT SENSOR HISTIDINE KINASE"/>
    <property type="match status" value="1"/>
</dbReference>
<dbReference type="CDD" id="cd16935">
    <property type="entry name" value="HATPase_AgrC-ComD-like"/>
    <property type="match status" value="1"/>
</dbReference>
<keyword evidence="1" id="KW-0812">Transmembrane</keyword>
<dbReference type="RefSeq" id="WP_169923262.1">
    <property type="nucleotide sequence ID" value="NZ_CABMMZ010000046.1"/>
</dbReference>
<dbReference type="EMBL" id="NNSR01000046">
    <property type="protein sequence ID" value="PKD30557.1"/>
    <property type="molecule type" value="Genomic_DNA"/>
</dbReference>
<keyword evidence="1" id="KW-0472">Membrane</keyword>
<keyword evidence="4" id="KW-1185">Reference proteome</keyword>
<feature type="transmembrane region" description="Helical" evidence="1">
    <location>
        <begin position="263"/>
        <end position="283"/>
    </location>
</feature>
<evidence type="ECO:0000259" key="2">
    <source>
        <dbReference type="Pfam" id="PF14501"/>
    </source>
</evidence>
<gene>
    <name evidence="3" type="ORF">RBATCC27255_01003</name>
</gene>
<reference evidence="3" key="1">
    <citation type="journal article" date="2018" name="Environ. Microbiol.">
        <title>Sporulation capability and amylosome conservation among diverse human colonic and rumen isolates of the keystone starch-degrader Ruminococcus bromii.</title>
        <authorList>
            <person name="Mukhopadhya I."/>
            <person name="Morais S."/>
            <person name="Laverde-Gomez J."/>
            <person name="Sheridan P.O."/>
            <person name="Walker A.W."/>
            <person name="Kelly W."/>
            <person name="Klieve A.V."/>
            <person name="Ouwerkerk D."/>
            <person name="Duncan S.H."/>
            <person name="Louis P."/>
            <person name="Koropatkin N."/>
            <person name="Cockburn D."/>
            <person name="Kibler R."/>
            <person name="Cooper P.J."/>
            <person name="Sandoval C."/>
            <person name="Crost E."/>
            <person name="Juge N."/>
            <person name="Bayer E.A."/>
            <person name="Flint H.J."/>
        </authorList>
    </citation>
    <scope>NUCLEOTIDE SEQUENCE [LARGE SCALE GENOMIC DNA]</scope>
    <source>
        <strain evidence="3">ATCC 27255</strain>
    </source>
</reference>
<feature type="transmembrane region" description="Helical" evidence="1">
    <location>
        <begin position="395"/>
        <end position="418"/>
    </location>
</feature>
<dbReference type="Proteomes" id="UP000233425">
    <property type="component" value="Unassembled WGS sequence"/>
</dbReference>